<comment type="caution">
    <text evidence="2">The sequence shown here is derived from an EMBL/GenBank/DDBJ whole genome shotgun (WGS) entry which is preliminary data.</text>
</comment>
<dbReference type="Proteomes" id="UP000602284">
    <property type="component" value="Unassembled WGS sequence"/>
</dbReference>
<organism evidence="2 3">
    <name type="scientific">Tumebacillus amylolyticus</name>
    <dbReference type="NCBI Taxonomy" id="2801339"/>
    <lineage>
        <taxon>Bacteria</taxon>
        <taxon>Bacillati</taxon>
        <taxon>Bacillota</taxon>
        <taxon>Bacilli</taxon>
        <taxon>Bacillales</taxon>
        <taxon>Alicyclobacillaceae</taxon>
        <taxon>Tumebacillus</taxon>
    </lineage>
</organism>
<dbReference type="SUPFAM" id="SSF56112">
    <property type="entry name" value="Protein kinase-like (PK-like)"/>
    <property type="match status" value="1"/>
</dbReference>
<dbReference type="Pfam" id="PF01636">
    <property type="entry name" value="APH"/>
    <property type="match status" value="1"/>
</dbReference>
<dbReference type="Gene3D" id="3.90.1200.10">
    <property type="match status" value="1"/>
</dbReference>
<dbReference type="InterPro" id="IPR011009">
    <property type="entry name" value="Kinase-like_dom_sf"/>
</dbReference>
<evidence type="ECO:0000259" key="1">
    <source>
        <dbReference type="Pfam" id="PF01636"/>
    </source>
</evidence>
<dbReference type="RefSeq" id="WP_201635521.1">
    <property type="nucleotide sequence ID" value="NZ_JAEQNB010000003.1"/>
</dbReference>
<dbReference type="Gene3D" id="3.30.200.20">
    <property type="entry name" value="Phosphorylase Kinase, domain 1"/>
    <property type="match status" value="1"/>
</dbReference>
<protein>
    <submittedName>
        <fullName evidence="2">Phosphotransferase</fullName>
    </submittedName>
</protein>
<dbReference type="PANTHER" id="PTHR39179:SF3">
    <property type="entry name" value="COTS-RELATED PROTEIN"/>
    <property type="match status" value="1"/>
</dbReference>
<reference evidence="2 3" key="1">
    <citation type="submission" date="2021-01" db="EMBL/GenBank/DDBJ databases">
        <title>Tumebacillus sp. strain ITR2 16S ribosomal RNA gene Genome sequencing and assembly.</title>
        <authorList>
            <person name="Kang M."/>
        </authorList>
    </citation>
    <scope>NUCLEOTIDE SEQUENCE [LARGE SCALE GENOMIC DNA]</scope>
    <source>
        <strain evidence="2 3">ITR2</strain>
    </source>
</reference>
<dbReference type="EMBL" id="JAEQNB010000003">
    <property type="protein sequence ID" value="MBL0387492.1"/>
    <property type="molecule type" value="Genomic_DNA"/>
</dbReference>
<gene>
    <name evidence="2" type="ORF">JJB07_12595</name>
</gene>
<accession>A0ABS1JB32</accession>
<name>A0ABS1JB32_9BACL</name>
<keyword evidence="3" id="KW-1185">Reference proteome</keyword>
<sequence>MIAKLEQGFGLRIHRRVKLRTVTGMQTSGGAMILKRYDGDGMRRRLEALSDALDRVLLAGVEVAPYLRTNQGVPYMADRGGLYTIQPWLQGRHLSLKSADERKAAARALAQLHAVPAGKGSKKAFYLRVPPLSEKYRHRLERAQVATFKDPDLRDMWRPFQEQARESVVQLQGMALERALDRDLRHGSLCHRDPAPHNFMWHGEGAALIDFDLAGYDVRAHDLYQLMNHSLYLNGWEPGLFSEMIEAYERVLPLDVDNRRVLQALMLYPSLVIREWYDFGKTGKRDSLRVRLAWAQIQEEKRRSQVCFL</sequence>
<dbReference type="InterPro" id="IPR047175">
    <property type="entry name" value="CotS-like"/>
</dbReference>
<dbReference type="PANTHER" id="PTHR39179">
    <property type="entry name" value="SPORE COAT PROTEIN I"/>
    <property type="match status" value="1"/>
</dbReference>
<evidence type="ECO:0000313" key="2">
    <source>
        <dbReference type="EMBL" id="MBL0387492.1"/>
    </source>
</evidence>
<evidence type="ECO:0000313" key="3">
    <source>
        <dbReference type="Proteomes" id="UP000602284"/>
    </source>
</evidence>
<feature type="domain" description="Aminoglycoside phosphotransferase" evidence="1">
    <location>
        <begin position="27"/>
        <end position="234"/>
    </location>
</feature>
<proteinExistence type="predicted"/>
<dbReference type="InterPro" id="IPR002575">
    <property type="entry name" value="Aminoglycoside_PTrfase"/>
</dbReference>